<protein>
    <recommendedName>
        <fullName evidence="6">ABC-2 type transport system permease protein</fullName>
    </recommendedName>
</protein>
<keyword evidence="1" id="KW-0472">Membrane</keyword>
<evidence type="ECO:0000313" key="5">
    <source>
        <dbReference type="Proteomes" id="UP001248536"/>
    </source>
</evidence>
<name>A0A830FHK7_HALAR</name>
<feature type="transmembrane region" description="Helical" evidence="1">
    <location>
        <begin position="80"/>
        <end position="100"/>
    </location>
</feature>
<keyword evidence="1" id="KW-0812">Transmembrane</keyword>
<dbReference type="EMBL" id="JAMQCP010000002">
    <property type="protein sequence ID" value="MDS0254876.1"/>
    <property type="molecule type" value="Genomic_DNA"/>
</dbReference>
<reference evidence="3 5" key="3">
    <citation type="submission" date="2022-06" db="EMBL/GenBank/DDBJ databases">
        <title>Haloarcula sp. a new haloarchaeum isolate from saline soil.</title>
        <authorList>
            <person name="Strakova D."/>
            <person name="Galisteo C."/>
            <person name="Sanchez-Porro C."/>
            <person name="Ventosa A."/>
        </authorList>
    </citation>
    <scope>NUCLEOTIDE SEQUENCE [LARGE SCALE GENOMIC DNA]</scope>
    <source>
        <strain evidence="3 5">JCM 15760</strain>
    </source>
</reference>
<reference evidence="2" key="2">
    <citation type="submission" date="2020-09" db="EMBL/GenBank/DDBJ databases">
        <authorList>
            <person name="Sun Q."/>
            <person name="Ohkuma M."/>
        </authorList>
    </citation>
    <scope>NUCLEOTIDE SEQUENCE</scope>
    <source>
        <strain evidence="2">JCM 15759</strain>
    </source>
</reference>
<feature type="transmembrane region" description="Helical" evidence="1">
    <location>
        <begin position="163"/>
        <end position="184"/>
    </location>
</feature>
<evidence type="ECO:0000313" key="3">
    <source>
        <dbReference type="EMBL" id="MDS0254876.1"/>
    </source>
</evidence>
<evidence type="ECO:0000313" key="4">
    <source>
        <dbReference type="Proteomes" id="UP000656367"/>
    </source>
</evidence>
<dbReference type="AlphaFoldDB" id="A0A830FHK7"/>
<evidence type="ECO:0000313" key="2">
    <source>
        <dbReference type="EMBL" id="GGM38382.1"/>
    </source>
</evidence>
<feature type="transmembrane region" description="Helical" evidence="1">
    <location>
        <begin position="441"/>
        <end position="461"/>
    </location>
</feature>
<accession>A0A830FHK7</accession>
<comment type="caution">
    <text evidence="2">The sequence shown here is derived from an EMBL/GenBank/DDBJ whole genome shotgun (WGS) entry which is preliminary data.</text>
</comment>
<feature type="transmembrane region" description="Helical" evidence="1">
    <location>
        <begin position="361"/>
        <end position="383"/>
    </location>
</feature>
<reference evidence="2" key="1">
    <citation type="journal article" date="2014" name="Int. J. Syst. Evol. Microbiol.">
        <title>Complete genome sequence of Corynebacterium casei LMG S-19264T (=DSM 44701T), isolated from a smear-ripened cheese.</title>
        <authorList>
            <consortium name="US DOE Joint Genome Institute (JGI-PGF)"/>
            <person name="Walter F."/>
            <person name="Albersmeier A."/>
            <person name="Kalinowski J."/>
            <person name="Ruckert C."/>
        </authorList>
    </citation>
    <scope>NUCLEOTIDE SEQUENCE</scope>
    <source>
        <strain evidence="2">JCM 15759</strain>
    </source>
</reference>
<proteinExistence type="predicted"/>
<keyword evidence="1" id="KW-1133">Transmembrane helix</keyword>
<evidence type="ECO:0008006" key="6">
    <source>
        <dbReference type="Google" id="ProtNLM"/>
    </source>
</evidence>
<feature type="transmembrane region" description="Helical" evidence="1">
    <location>
        <begin position="137"/>
        <end position="157"/>
    </location>
</feature>
<dbReference type="EMBL" id="BMON01000002">
    <property type="protein sequence ID" value="GGM38382.1"/>
    <property type="molecule type" value="Genomic_DNA"/>
</dbReference>
<gene>
    <name evidence="2" type="ORF">GCM10009006_19440</name>
    <name evidence="3" type="ORF">NC662_14270</name>
</gene>
<organism evidence="2 4">
    <name type="scientific">Haloarcula argentinensis</name>
    <dbReference type="NCBI Taxonomy" id="43776"/>
    <lineage>
        <taxon>Archaea</taxon>
        <taxon>Methanobacteriati</taxon>
        <taxon>Methanobacteriota</taxon>
        <taxon>Stenosarchaea group</taxon>
        <taxon>Halobacteria</taxon>
        <taxon>Halobacteriales</taxon>
        <taxon>Haloarculaceae</taxon>
        <taxon>Haloarcula</taxon>
    </lineage>
</organism>
<feature type="transmembrane region" description="Helical" evidence="1">
    <location>
        <begin position="512"/>
        <end position="533"/>
    </location>
</feature>
<feature type="transmembrane region" description="Helical" evidence="1">
    <location>
        <begin position="196"/>
        <end position="220"/>
    </location>
</feature>
<dbReference type="Proteomes" id="UP001248536">
    <property type="component" value="Unassembled WGS sequence"/>
</dbReference>
<feature type="transmembrane region" description="Helical" evidence="1">
    <location>
        <begin position="45"/>
        <end position="68"/>
    </location>
</feature>
<feature type="transmembrane region" description="Helical" evidence="1">
    <location>
        <begin position="411"/>
        <end position="429"/>
    </location>
</feature>
<sequence>MSGRAQPPSERGDRHLRHDIRDAWVVVRTELRARVRQTLETPRQLISVAMLLLLAGILLPLLCSDVALSYGASLTSGSPPVGRTGLLVTAAMGAGLYLGFSTATQQLQLGTLSPLVRTAVPPRAVVFGRLTSELTQAIVFVILPVVLLLPAVVIGAWNPIPAVLLILALVPPLLSSAFAGRLLGEGLTFANRWLGVGIWTKGVVLLTTTAAAYLGLQMWLGSVLPDSSMTATEAGLQTIVPGAPLQAYASVVLEPFGAQARPLGLVVGAVLVAAVPLSLAATVRFESWLLQREPEADRDETAHADESRPVAAPFRATTSARVAWRYLLRTRRDPAMLAHLFPVFVGSLGILSTAVTDPDTVLWLAPGTAVIVGAALAGGAYCLNPLGDDRDQLPLVLTSTGSTTMLLRGRALAGLTLGMLFAWGLAVPLELADGSGTHTVALALFAPVLLLAGAGTALGMGALSPKFKRNEYLNVERAHPSLIVSIGYMFGAIPVGITGLVLFPAAVGDPSAVNLTAVSIYILVIGAISWGGYAAAVRRLDRLTLDDI</sequence>
<feature type="transmembrane region" description="Helical" evidence="1">
    <location>
        <begin position="335"/>
        <end position="355"/>
    </location>
</feature>
<dbReference type="Proteomes" id="UP000656367">
    <property type="component" value="Unassembled WGS sequence"/>
</dbReference>
<dbReference type="OrthoDB" id="293659at2157"/>
<evidence type="ECO:0000256" key="1">
    <source>
        <dbReference type="SAM" id="Phobius"/>
    </source>
</evidence>
<feature type="transmembrane region" description="Helical" evidence="1">
    <location>
        <begin position="263"/>
        <end position="283"/>
    </location>
</feature>
<feature type="transmembrane region" description="Helical" evidence="1">
    <location>
        <begin position="482"/>
        <end position="506"/>
    </location>
</feature>
<keyword evidence="5" id="KW-1185">Reference proteome</keyword>
<dbReference type="RefSeq" id="WP_005536963.1">
    <property type="nucleotide sequence ID" value="NZ_BAABDY010000004.1"/>
</dbReference>